<keyword evidence="3" id="KW-1185">Reference proteome</keyword>
<accession>A0A512BI10</accession>
<proteinExistence type="predicted"/>
<feature type="domain" description="Right handed beta helix" evidence="1">
    <location>
        <begin position="308"/>
        <end position="468"/>
    </location>
</feature>
<evidence type="ECO:0000259" key="1">
    <source>
        <dbReference type="Pfam" id="PF13229"/>
    </source>
</evidence>
<dbReference type="OrthoDB" id="631055at2"/>
<dbReference type="SUPFAM" id="SSF51126">
    <property type="entry name" value="Pectin lyase-like"/>
    <property type="match status" value="1"/>
</dbReference>
<protein>
    <recommendedName>
        <fullName evidence="1">Right handed beta helix domain-containing protein</fullName>
    </recommendedName>
</protein>
<reference evidence="2 3" key="1">
    <citation type="submission" date="2019-07" db="EMBL/GenBank/DDBJ databases">
        <title>Whole genome shotgun sequence of Segetibacter aerophilus NBRC 106135.</title>
        <authorList>
            <person name="Hosoyama A."/>
            <person name="Uohara A."/>
            <person name="Ohji S."/>
            <person name="Ichikawa N."/>
        </authorList>
    </citation>
    <scope>NUCLEOTIDE SEQUENCE [LARGE SCALE GENOMIC DNA]</scope>
    <source>
        <strain evidence="2 3">NBRC 106135</strain>
    </source>
</reference>
<name>A0A512BI10_9BACT</name>
<gene>
    <name evidence="2" type="ORF">SAE01_41200</name>
</gene>
<dbReference type="SMART" id="SM00710">
    <property type="entry name" value="PbH1"/>
    <property type="match status" value="6"/>
</dbReference>
<dbReference type="InterPro" id="IPR012334">
    <property type="entry name" value="Pectin_lyas_fold"/>
</dbReference>
<dbReference type="InterPro" id="IPR006626">
    <property type="entry name" value="PbH1"/>
</dbReference>
<dbReference type="InterPro" id="IPR011050">
    <property type="entry name" value="Pectin_lyase_fold/virulence"/>
</dbReference>
<comment type="caution">
    <text evidence="2">The sequence shown here is derived from an EMBL/GenBank/DDBJ whole genome shotgun (WGS) entry which is preliminary data.</text>
</comment>
<dbReference type="NCBIfam" id="TIGR03804">
    <property type="entry name" value="para_beta_helix"/>
    <property type="match status" value="1"/>
</dbReference>
<dbReference type="EMBL" id="BJYT01000025">
    <property type="protein sequence ID" value="GEO11624.1"/>
    <property type="molecule type" value="Genomic_DNA"/>
</dbReference>
<sequence length="472" mass="52152">MPFKQSFSVSTINELVKYNNAHTEIIFVDDNVRTSGNPFRWAGNTLKANGGTTHPGLGGVWEMMFDGPVNVNWFGALSNGKNVTKEFQLAIDFAHQRGKSVYVPGYEEVNYYQLGQINLYDNSIVYGDYRRTVIVPADHAVKKIFNIEGKSYSKEVKTYNNIYRLTILNQVKNGPITVECTALHFKYCDEVHLSELIIDGFDINMNIEDSNSIYGRDIRARGASRNNVKISFHQPAVPFIGSWVSMSGCEFNGGNFSHAGREEKFSVYIENMSSVTFDKCIIAGNAGGGIKFSQTYLKPASKIDMGFVVITGCDIDSNHGSGIRGEYARNCVIKGNWISSGREQKASGIDLFNCESCSVTDNQCFYNGSNGLLITNCKYLSVSNNICTNNGEGKSTNGCGIKCVKSTYNTFTSNICIAKKYDWPNGNQIFGISSDEGSDYNVFSSNIVTSNNKPLQLQGKNNTSTNNIIDNI</sequence>
<dbReference type="InterPro" id="IPR022441">
    <property type="entry name" value="Para_beta_helix_rpt-2"/>
</dbReference>
<dbReference type="Gene3D" id="2.160.20.10">
    <property type="entry name" value="Single-stranded right-handed beta-helix, Pectin lyase-like"/>
    <property type="match status" value="1"/>
</dbReference>
<dbReference type="InterPro" id="IPR039448">
    <property type="entry name" value="Beta_helix"/>
</dbReference>
<dbReference type="RefSeq" id="WP_147205729.1">
    <property type="nucleotide sequence ID" value="NZ_BJYT01000025.1"/>
</dbReference>
<dbReference type="Pfam" id="PF13229">
    <property type="entry name" value="Beta_helix"/>
    <property type="match status" value="1"/>
</dbReference>
<dbReference type="Proteomes" id="UP000321513">
    <property type="component" value="Unassembled WGS sequence"/>
</dbReference>
<evidence type="ECO:0000313" key="3">
    <source>
        <dbReference type="Proteomes" id="UP000321513"/>
    </source>
</evidence>
<dbReference type="AlphaFoldDB" id="A0A512BI10"/>
<organism evidence="2 3">
    <name type="scientific">Segetibacter aerophilus</name>
    <dbReference type="NCBI Taxonomy" id="670293"/>
    <lineage>
        <taxon>Bacteria</taxon>
        <taxon>Pseudomonadati</taxon>
        <taxon>Bacteroidota</taxon>
        <taxon>Chitinophagia</taxon>
        <taxon>Chitinophagales</taxon>
        <taxon>Chitinophagaceae</taxon>
        <taxon>Segetibacter</taxon>
    </lineage>
</organism>
<evidence type="ECO:0000313" key="2">
    <source>
        <dbReference type="EMBL" id="GEO11624.1"/>
    </source>
</evidence>